<name>A0A9Q1IH53_SYNKA</name>
<keyword evidence="2" id="KW-1185">Reference proteome</keyword>
<comment type="caution">
    <text evidence="1">The sequence shown here is derived from an EMBL/GenBank/DDBJ whole genome shotgun (WGS) entry which is preliminary data.</text>
</comment>
<accession>A0A9Q1IH53</accession>
<organism evidence="1 2">
    <name type="scientific">Synaphobranchus kaupii</name>
    <name type="common">Kaup's arrowtooth eel</name>
    <dbReference type="NCBI Taxonomy" id="118154"/>
    <lineage>
        <taxon>Eukaryota</taxon>
        <taxon>Metazoa</taxon>
        <taxon>Chordata</taxon>
        <taxon>Craniata</taxon>
        <taxon>Vertebrata</taxon>
        <taxon>Euteleostomi</taxon>
        <taxon>Actinopterygii</taxon>
        <taxon>Neopterygii</taxon>
        <taxon>Teleostei</taxon>
        <taxon>Anguilliformes</taxon>
        <taxon>Synaphobranchidae</taxon>
        <taxon>Synaphobranchus</taxon>
    </lineage>
</organism>
<gene>
    <name evidence="1" type="ORF">SKAU_G00361300</name>
</gene>
<proteinExistence type="predicted"/>
<protein>
    <submittedName>
        <fullName evidence="1">Uncharacterized protein</fullName>
    </submittedName>
</protein>
<sequence length="143" mass="16067">MQELATLMRPASLTDGTEVKLVGNALNCLHTCMQILEQHYLERLGHLTRKHPARKLAGGIQAWRTTTTTPWDEDQYDPPEALHQQGTLGGPIGHRRHHITWEAKEAVGPQDTTGTGNHNHCHNDPRGPHKMGLWPLMLYVMCS</sequence>
<dbReference type="EMBL" id="JAINUF010000017">
    <property type="protein sequence ID" value="KAJ8339344.1"/>
    <property type="molecule type" value="Genomic_DNA"/>
</dbReference>
<evidence type="ECO:0000313" key="2">
    <source>
        <dbReference type="Proteomes" id="UP001152622"/>
    </source>
</evidence>
<dbReference type="AlphaFoldDB" id="A0A9Q1IH53"/>
<reference evidence="1" key="1">
    <citation type="journal article" date="2023" name="Science">
        <title>Genome structures resolve the early diversification of teleost fishes.</title>
        <authorList>
            <person name="Parey E."/>
            <person name="Louis A."/>
            <person name="Montfort J."/>
            <person name="Bouchez O."/>
            <person name="Roques C."/>
            <person name="Iampietro C."/>
            <person name="Lluch J."/>
            <person name="Castinel A."/>
            <person name="Donnadieu C."/>
            <person name="Desvignes T."/>
            <person name="Floi Bucao C."/>
            <person name="Jouanno E."/>
            <person name="Wen M."/>
            <person name="Mejri S."/>
            <person name="Dirks R."/>
            <person name="Jansen H."/>
            <person name="Henkel C."/>
            <person name="Chen W.J."/>
            <person name="Zahm M."/>
            <person name="Cabau C."/>
            <person name="Klopp C."/>
            <person name="Thompson A.W."/>
            <person name="Robinson-Rechavi M."/>
            <person name="Braasch I."/>
            <person name="Lecointre G."/>
            <person name="Bobe J."/>
            <person name="Postlethwait J.H."/>
            <person name="Berthelot C."/>
            <person name="Roest Crollius H."/>
            <person name="Guiguen Y."/>
        </authorList>
    </citation>
    <scope>NUCLEOTIDE SEQUENCE</scope>
    <source>
        <strain evidence="1">WJC10195</strain>
    </source>
</reference>
<evidence type="ECO:0000313" key="1">
    <source>
        <dbReference type="EMBL" id="KAJ8339344.1"/>
    </source>
</evidence>
<dbReference type="Proteomes" id="UP001152622">
    <property type="component" value="Chromosome 17"/>
</dbReference>